<evidence type="ECO:0000313" key="1">
    <source>
        <dbReference type="EMBL" id="EGJ71902.1"/>
    </source>
</evidence>
<dbReference type="Proteomes" id="UP000018439">
    <property type="component" value="Chromosome"/>
</dbReference>
<dbReference type="AlphaFoldDB" id="F3ZR29"/>
<organism evidence="1 2">
    <name type="scientific">Bacteroides coprosuis DSM 18011</name>
    <dbReference type="NCBI Taxonomy" id="679937"/>
    <lineage>
        <taxon>Bacteria</taxon>
        <taxon>Pseudomonadati</taxon>
        <taxon>Bacteroidota</taxon>
        <taxon>Bacteroidia</taxon>
        <taxon>Bacteroidales</taxon>
        <taxon>Bacteroidaceae</taxon>
        <taxon>Bacteroides</taxon>
    </lineage>
</organism>
<name>F3ZR29_9BACE</name>
<dbReference type="HOGENOM" id="CLU_2476820_0_0_10"/>
<protein>
    <submittedName>
        <fullName evidence="1">Uncharacterized protein</fullName>
    </submittedName>
</protein>
<evidence type="ECO:0000313" key="2">
    <source>
        <dbReference type="Proteomes" id="UP000018439"/>
    </source>
</evidence>
<dbReference type="eggNOG" id="ENOG5033AMT">
    <property type="taxonomic scope" value="Bacteria"/>
</dbReference>
<reference evidence="1 2" key="1">
    <citation type="journal article" date="2011" name="Stand. Genomic Sci.">
        <title>Non-contiguous finished genome sequence of Bacteroides coprosuis type strain (PC139).</title>
        <authorList>
            <person name="Land M."/>
            <person name="Held B."/>
            <person name="Gronow S."/>
            <person name="Abt B."/>
            <person name="Lucas S."/>
            <person name="Del Rio T.G."/>
            <person name="Nolan M."/>
            <person name="Tice H."/>
            <person name="Cheng J.F."/>
            <person name="Pitluck S."/>
            <person name="Liolios K."/>
            <person name="Pagani I."/>
            <person name="Ivanova N."/>
            <person name="Mavromatis K."/>
            <person name="Mikhailova N."/>
            <person name="Pati A."/>
            <person name="Tapia R."/>
            <person name="Han C."/>
            <person name="Goodwin L."/>
            <person name="Chen A."/>
            <person name="Palaniappan K."/>
            <person name="Hauser L."/>
            <person name="Brambilla E.M."/>
            <person name="Rohde M."/>
            <person name="Goker M."/>
            <person name="Detter J.C."/>
            <person name="Woyke T."/>
            <person name="Bristow J."/>
            <person name="Eisen J.A."/>
            <person name="Markowitz V."/>
            <person name="Hugenholtz P."/>
            <person name="Kyrpides N.C."/>
            <person name="Klenk H.P."/>
            <person name="Lapidus A."/>
        </authorList>
    </citation>
    <scope>NUCLEOTIDE SEQUENCE</scope>
    <source>
        <strain evidence="1 2">DSM 18011</strain>
    </source>
</reference>
<proteinExistence type="predicted"/>
<keyword evidence="2" id="KW-1185">Reference proteome</keyword>
<gene>
    <name evidence="1" type="ORF">Bcop_1710</name>
</gene>
<dbReference type="OrthoDB" id="1093631at2"/>
<sequence>MDNVQLINQAVNLFFQRNPAIDVAIPKDLMPLCIELGLFGSEEQTGWPLRNVLTDIDQEGNLKLIPSMKPVRKPKNTYWFFVRKNKE</sequence>
<dbReference type="EMBL" id="CM001167">
    <property type="protein sequence ID" value="EGJ71902.1"/>
    <property type="molecule type" value="Genomic_DNA"/>
</dbReference>
<accession>F3ZR29</accession>